<evidence type="ECO:0000313" key="1">
    <source>
        <dbReference type="EMBL" id="GJM86593.1"/>
    </source>
</evidence>
<protein>
    <submittedName>
        <fullName evidence="1">Uncharacterized protein</fullName>
    </submittedName>
</protein>
<reference evidence="1" key="2">
    <citation type="submission" date="2021-12" db="EMBL/GenBank/DDBJ databases">
        <title>Resequencing data analysis of finger millet.</title>
        <authorList>
            <person name="Hatakeyama M."/>
            <person name="Aluri S."/>
            <person name="Balachadran M.T."/>
            <person name="Sivarajan S.R."/>
            <person name="Poveda L."/>
            <person name="Shimizu-Inatsugi R."/>
            <person name="Schlapbach R."/>
            <person name="Sreeman S.M."/>
            <person name="Shimizu K.K."/>
        </authorList>
    </citation>
    <scope>NUCLEOTIDE SEQUENCE</scope>
</reference>
<dbReference type="AlphaFoldDB" id="A0AAV5BJU4"/>
<accession>A0AAV5BJU4</accession>
<comment type="caution">
    <text evidence="1">The sequence shown here is derived from an EMBL/GenBank/DDBJ whole genome shotgun (WGS) entry which is preliminary data.</text>
</comment>
<keyword evidence="2" id="KW-1185">Reference proteome</keyword>
<dbReference type="Proteomes" id="UP001054889">
    <property type="component" value="Unassembled WGS sequence"/>
</dbReference>
<proteinExistence type="predicted"/>
<reference evidence="1" key="1">
    <citation type="journal article" date="2018" name="DNA Res.">
        <title>Multiple hybrid de novo genome assembly of finger millet, an orphan allotetraploid crop.</title>
        <authorList>
            <person name="Hatakeyama M."/>
            <person name="Aluri S."/>
            <person name="Balachadran M.T."/>
            <person name="Sivarajan S.R."/>
            <person name="Patrignani A."/>
            <person name="Gruter S."/>
            <person name="Poveda L."/>
            <person name="Shimizu-Inatsugi R."/>
            <person name="Baeten J."/>
            <person name="Francoijs K.J."/>
            <person name="Nataraja K.N."/>
            <person name="Reddy Y.A.N."/>
            <person name="Phadnis S."/>
            <person name="Ravikumar R.L."/>
            <person name="Schlapbach R."/>
            <person name="Sreeman S.M."/>
            <person name="Shimizu K.K."/>
        </authorList>
    </citation>
    <scope>NUCLEOTIDE SEQUENCE</scope>
</reference>
<name>A0AAV5BJU4_ELECO</name>
<evidence type="ECO:0000313" key="2">
    <source>
        <dbReference type="Proteomes" id="UP001054889"/>
    </source>
</evidence>
<dbReference type="EMBL" id="BQKI01000001">
    <property type="protein sequence ID" value="GJM86593.1"/>
    <property type="molecule type" value="Genomic_DNA"/>
</dbReference>
<organism evidence="1 2">
    <name type="scientific">Eleusine coracana subsp. coracana</name>
    <dbReference type="NCBI Taxonomy" id="191504"/>
    <lineage>
        <taxon>Eukaryota</taxon>
        <taxon>Viridiplantae</taxon>
        <taxon>Streptophyta</taxon>
        <taxon>Embryophyta</taxon>
        <taxon>Tracheophyta</taxon>
        <taxon>Spermatophyta</taxon>
        <taxon>Magnoliopsida</taxon>
        <taxon>Liliopsida</taxon>
        <taxon>Poales</taxon>
        <taxon>Poaceae</taxon>
        <taxon>PACMAD clade</taxon>
        <taxon>Chloridoideae</taxon>
        <taxon>Cynodonteae</taxon>
        <taxon>Eleusininae</taxon>
        <taxon>Eleusine</taxon>
    </lineage>
</organism>
<sequence>MIRGLSRRARLSPSVITVEVGGAPGGLCLVLAAYAAVRRPHEAKPLLAAWLRPQGPPCLLLRRCGASWDLSSVWPRGVDTRRK</sequence>
<gene>
    <name evidence="1" type="primary">ga02464</name>
    <name evidence="1" type="ORF">PR202_ga02464</name>
</gene>